<dbReference type="Proteomes" id="UP001195624">
    <property type="component" value="Unassembled WGS sequence"/>
</dbReference>
<sequence>MNTYRMPALTPDEVRRIAKYAIESVAAEKIVTSKIIRDFTPVGTKEQLAEYEAMLARGREYLNAALIEVRHMTEEQILSTNPLYGMAGRRGHHQSSR</sequence>
<comment type="caution">
    <text evidence="1">The sequence shown here is derived from an EMBL/GenBank/DDBJ whole genome shotgun (WGS) entry which is preliminary data.</text>
</comment>
<keyword evidence="2" id="KW-1185">Reference proteome</keyword>
<proteinExistence type="predicted"/>
<dbReference type="EMBL" id="JAGGMQ010000001">
    <property type="protein sequence ID" value="MBP2168857.1"/>
    <property type="molecule type" value="Genomic_DNA"/>
</dbReference>
<organism evidence="1 2">
    <name type="scientific">Winslowiella toletana</name>
    <dbReference type="NCBI Taxonomy" id="92490"/>
    <lineage>
        <taxon>Bacteria</taxon>
        <taxon>Pseudomonadati</taxon>
        <taxon>Pseudomonadota</taxon>
        <taxon>Gammaproteobacteria</taxon>
        <taxon>Enterobacterales</taxon>
        <taxon>Erwiniaceae</taxon>
        <taxon>Winslowiella</taxon>
    </lineage>
</organism>
<evidence type="ECO:0000313" key="1">
    <source>
        <dbReference type="EMBL" id="MBP2168857.1"/>
    </source>
</evidence>
<name>A0ABS4P880_9GAMM</name>
<evidence type="ECO:0000313" key="2">
    <source>
        <dbReference type="Proteomes" id="UP001195624"/>
    </source>
</evidence>
<dbReference type="RefSeq" id="WP_157819418.1">
    <property type="nucleotide sequence ID" value="NZ_JAGGMQ010000001.1"/>
</dbReference>
<protein>
    <submittedName>
        <fullName evidence="1">Uncharacterized protein</fullName>
    </submittedName>
</protein>
<reference evidence="2" key="1">
    <citation type="submission" date="2023-07" db="EMBL/GenBank/DDBJ databases">
        <title>Genome mining of underrepresented organisms for secondary metabolites.</title>
        <authorList>
            <person name="D'Agostino P.M."/>
        </authorList>
    </citation>
    <scope>NUCLEOTIDE SEQUENCE [LARGE SCALE GENOMIC DNA]</scope>
    <source>
        <strain evidence="2">WS4403</strain>
    </source>
</reference>
<gene>
    <name evidence="1" type="ORF">J2125_002049</name>
</gene>
<accession>A0ABS4P880</accession>